<dbReference type="EMBL" id="JAZDRP010000001">
    <property type="protein sequence ID" value="MEE2525125.1"/>
    <property type="molecule type" value="Genomic_DNA"/>
</dbReference>
<evidence type="ECO:0000259" key="2">
    <source>
        <dbReference type="Pfam" id="PF02481"/>
    </source>
</evidence>
<dbReference type="Gene3D" id="1.10.10.10">
    <property type="entry name" value="Winged helix-like DNA-binding domain superfamily/Winged helix DNA-binding domain"/>
    <property type="match status" value="1"/>
</dbReference>
<evidence type="ECO:0000256" key="1">
    <source>
        <dbReference type="ARBA" id="ARBA00006525"/>
    </source>
</evidence>
<sequence>MKRGELSFPERIDWLRLARTAQVGPVTFNKLIDRYGDAACALDALPELARKGGRRGAIKIVSRDEAEQEMAASEDYDARIIMACEPDFPDLLFAIDPPPPVITVKGHLTPDDAPCCAIVGSRNASAIGMRFARDMAAELGRSGITIVSGLARGIDGAAHSGSLATGTIAVLAGGIDHIYPPEHAELHAAIARDGLLVTESRLGATPTAKDFPRRNRLISGLSLGTLVIEAAMRSGSLITARLAAEQGREVMAAPGSPLDPRAKGSNKLIRDGAVLIETADDVLDVLRHAKRPVAAESDPQDYTHDALPETGPAARERVLDLLSPSPVAIDDLVRHSGLATGEVHAVLIELEIAGRAVILPGGTVQLGYEEAGD</sequence>
<dbReference type="NCBIfam" id="TIGR00732">
    <property type="entry name" value="dprA"/>
    <property type="match status" value="1"/>
</dbReference>
<dbReference type="Proteomes" id="UP001354971">
    <property type="component" value="Unassembled WGS sequence"/>
</dbReference>
<reference evidence="4 5" key="1">
    <citation type="submission" date="2024-01" db="EMBL/GenBank/DDBJ databases">
        <title>Hyphobacterium bacterium isolated from marine sediment.</title>
        <authorList>
            <person name="Zhao S."/>
        </authorList>
    </citation>
    <scope>NUCLEOTIDE SEQUENCE [LARGE SCALE GENOMIC DNA]</scope>
    <source>
        <strain evidence="5">HN65</strain>
    </source>
</reference>
<dbReference type="PANTHER" id="PTHR43022:SF1">
    <property type="entry name" value="PROTEIN SMF"/>
    <property type="match status" value="1"/>
</dbReference>
<gene>
    <name evidence="4" type="primary">dprA</name>
    <name evidence="4" type="ORF">V0U79_02020</name>
</gene>
<dbReference type="InterPro" id="IPR041614">
    <property type="entry name" value="DprA_WH"/>
</dbReference>
<dbReference type="PANTHER" id="PTHR43022">
    <property type="entry name" value="PROTEIN SMF"/>
    <property type="match status" value="1"/>
</dbReference>
<comment type="similarity">
    <text evidence="1">Belongs to the DprA/Smf family.</text>
</comment>
<comment type="caution">
    <text evidence="4">The sequence shown here is derived from an EMBL/GenBank/DDBJ whole genome shotgun (WGS) entry which is preliminary data.</text>
</comment>
<dbReference type="Pfam" id="PF17782">
    <property type="entry name" value="WHD_DprA"/>
    <property type="match status" value="1"/>
</dbReference>
<dbReference type="Pfam" id="PF21102">
    <property type="entry name" value="DprA_N"/>
    <property type="match status" value="1"/>
</dbReference>
<organism evidence="4 5">
    <name type="scientific">Hyphobacterium lacteum</name>
    <dbReference type="NCBI Taxonomy" id="3116575"/>
    <lineage>
        <taxon>Bacteria</taxon>
        <taxon>Pseudomonadati</taxon>
        <taxon>Pseudomonadota</taxon>
        <taxon>Alphaproteobacteria</taxon>
        <taxon>Maricaulales</taxon>
        <taxon>Maricaulaceae</taxon>
        <taxon>Hyphobacterium</taxon>
    </lineage>
</organism>
<dbReference type="Pfam" id="PF02481">
    <property type="entry name" value="DNA_processg_A"/>
    <property type="match status" value="1"/>
</dbReference>
<dbReference type="RefSeq" id="WP_330197788.1">
    <property type="nucleotide sequence ID" value="NZ_JAZDRP010000001.1"/>
</dbReference>
<dbReference type="SUPFAM" id="SSF102405">
    <property type="entry name" value="MCP/YpsA-like"/>
    <property type="match status" value="1"/>
</dbReference>
<name>A0ABU7LMG6_9PROT</name>
<evidence type="ECO:0000313" key="4">
    <source>
        <dbReference type="EMBL" id="MEE2525125.1"/>
    </source>
</evidence>
<dbReference type="Gene3D" id="3.40.50.450">
    <property type="match status" value="1"/>
</dbReference>
<dbReference type="InterPro" id="IPR036388">
    <property type="entry name" value="WH-like_DNA-bd_sf"/>
</dbReference>
<accession>A0ABU7LMG6</accession>
<evidence type="ECO:0000259" key="3">
    <source>
        <dbReference type="Pfam" id="PF17782"/>
    </source>
</evidence>
<dbReference type="InterPro" id="IPR057666">
    <property type="entry name" value="DrpA_SLOG"/>
</dbReference>
<feature type="domain" description="DprA winged helix" evidence="3">
    <location>
        <begin position="306"/>
        <end position="362"/>
    </location>
</feature>
<feature type="domain" description="Smf/DprA SLOG" evidence="2">
    <location>
        <begin position="80"/>
        <end position="285"/>
    </location>
</feature>
<protein>
    <submittedName>
        <fullName evidence="4">DNA-processing protein DprA</fullName>
    </submittedName>
</protein>
<proteinExistence type="inferred from homology"/>
<evidence type="ECO:0000313" key="5">
    <source>
        <dbReference type="Proteomes" id="UP001354971"/>
    </source>
</evidence>
<dbReference type="InterPro" id="IPR003488">
    <property type="entry name" value="DprA"/>
</dbReference>
<keyword evidence="5" id="KW-1185">Reference proteome</keyword>